<protein>
    <submittedName>
        <fullName evidence="3">Bone marrow stromal antigen 2</fullName>
    </submittedName>
</protein>
<feature type="region of interest" description="Disordered" evidence="2">
    <location>
        <begin position="152"/>
        <end position="195"/>
    </location>
</feature>
<feature type="coiled-coil region" evidence="1">
    <location>
        <begin position="395"/>
        <end position="450"/>
    </location>
</feature>
<feature type="region of interest" description="Disordered" evidence="2">
    <location>
        <begin position="533"/>
        <end position="609"/>
    </location>
</feature>
<feature type="compositionally biased region" description="Polar residues" evidence="2">
    <location>
        <begin position="537"/>
        <end position="591"/>
    </location>
</feature>
<feature type="compositionally biased region" description="Basic and acidic residues" evidence="2">
    <location>
        <begin position="224"/>
        <end position="236"/>
    </location>
</feature>
<feature type="region of interest" description="Disordered" evidence="2">
    <location>
        <begin position="224"/>
        <end position="290"/>
    </location>
</feature>
<keyword evidence="4" id="KW-1185">Reference proteome</keyword>
<evidence type="ECO:0000256" key="1">
    <source>
        <dbReference type="SAM" id="Coils"/>
    </source>
</evidence>
<organism evidence="3 4">
    <name type="scientific">Orchesella cincta</name>
    <name type="common">Springtail</name>
    <name type="synonym">Podura cincta</name>
    <dbReference type="NCBI Taxonomy" id="48709"/>
    <lineage>
        <taxon>Eukaryota</taxon>
        <taxon>Metazoa</taxon>
        <taxon>Ecdysozoa</taxon>
        <taxon>Arthropoda</taxon>
        <taxon>Hexapoda</taxon>
        <taxon>Collembola</taxon>
        <taxon>Entomobryomorpha</taxon>
        <taxon>Entomobryoidea</taxon>
        <taxon>Orchesellidae</taxon>
        <taxon>Orchesellinae</taxon>
        <taxon>Orchesella</taxon>
    </lineage>
</organism>
<dbReference type="Proteomes" id="UP000094527">
    <property type="component" value="Unassembled WGS sequence"/>
</dbReference>
<feature type="compositionally biased region" description="Low complexity" evidence="2">
    <location>
        <begin position="592"/>
        <end position="609"/>
    </location>
</feature>
<name>A0A1D2MFU8_ORCCI</name>
<dbReference type="EMBL" id="LJIJ01001430">
    <property type="protein sequence ID" value="ODM91754.1"/>
    <property type="molecule type" value="Genomic_DNA"/>
</dbReference>
<evidence type="ECO:0000256" key="2">
    <source>
        <dbReference type="SAM" id="MobiDB-lite"/>
    </source>
</evidence>
<feature type="compositionally biased region" description="Basic and acidic residues" evidence="2">
    <location>
        <begin position="171"/>
        <end position="184"/>
    </location>
</feature>
<gene>
    <name evidence="3" type="ORF">Ocin01_14928</name>
</gene>
<dbReference type="AlphaFoldDB" id="A0A1D2MFU8"/>
<sequence length="609" mass="69342">MQPQPVARNPYYSGTGEFIDNNRARVFSDSEPKATTRIIYNNANNNNFRYREMYDDQLDCVNLNNNFGRQMDSQPQQRLQGQTRFVKIQGPNKMYPPGFRHVMVKQQHPRQNQNRRIGKEYYNYVGEQTENEKAMHGSEISATEMHTFHDVAGSSEEQKVNTNLSSANARESPRGADKNGEKKSGFRSSSSGLMKDSLSYENLTDDSDENGNNGTVDLRERLLRRKQEQVSKREPGELDSEDEKVEVHSASRISGNRKLNKRRRTQNEDENLKINKASRSRARSAQSCHNQEVSCDKMLPENNQAAETGENGKKTLLPAPYTSPAYVCSNNKPPGNRCDESVKKNELDCRSDHGMDNSSSKNFCCPEAEILELREGTATLKRLLRETRDKLLEAKVIGSKNVKRMEEEISQLKERLDNSVKEEDEMKATLKELENELLKHEQDLTRTYQDRLTIEVEKLRALFDIEVSKMQAFYLSSMCYEDNTVLPFLKPQKRELSSHLSLSAHQKVTQTLQKDTIANINPEINHRFFHSLYDGSSEPQQNSHHSSAQSLYRNNGPSSTTKYPYNNGISMQDIYSPNITSNGGETGSYSPANGNATSSSHNSNTNNRF</sequence>
<accession>A0A1D2MFU8</accession>
<evidence type="ECO:0000313" key="3">
    <source>
        <dbReference type="EMBL" id="ODM91754.1"/>
    </source>
</evidence>
<evidence type="ECO:0000313" key="4">
    <source>
        <dbReference type="Proteomes" id="UP000094527"/>
    </source>
</evidence>
<proteinExistence type="predicted"/>
<keyword evidence="1" id="KW-0175">Coiled coil</keyword>
<reference evidence="3 4" key="1">
    <citation type="journal article" date="2016" name="Genome Biol. Evol.">
        <title>Gene Family Evolution Reflects Adaptation to Soil Environmental Stressors in the Genome of the Collembolan Orchesella cincta.</title>
        <authorList>
            <person name="Faddeeva-Vakhrusheva A."/>
            <person name="Derks M.F."/>
            <person name="Anvar S.Y."/>
            <person name="Agamennone V."/>
            <person name="Suring W."/>
            <person name="Smit S."/>
            <person name="van Straalen N.M."/>
            <person name="Roelofs D."/>
        </authorList>
    </citation>
    <scope>NUCLEOTIDE SEQUENCE [LARGE SCALE GENOMIC DNA]</scope>
    <source>
        <tissue evidence="3">Mixed pool</tissue>
    </source>
</reference>
<comment type="caution">
    <text evidence="3">The sequence shown here is derived from an EMBL/GenBank/DDBJ whole genome shotgun (WGS) entry which is preliminary data.</text>
</comment>
<feature type="compositionally biased region" description="Polar residues" evidence="2">
    <location>
        <begin position="160"/>
        <end position="169"/>
    </location>
</feature>